<dbReference type="Gene3D" id="1.20.120.1760">
    <property type="match status" value="1"/>
</dbReference>
<dbReference type="GO" id="GO:0032049">
    <property type="term" value="P:cardiolipin biosynthetic process"/>
    <property type="evidence" value="ECO:0007669"/>
    <property type="project" value="TreeGrafter"/>
</dbReference>
<dbReference type="EMBL" id="UZAM01008060">
    <property type="protein sequence ID" value="VDP03032.1"/>
    <property type="molecule type" value="Genomic_DNA"/>
</dbReference>
<dbReference type="Proteomes" id="UP000270296">
    <property type="component" value="Unassembled WGS sequence"/>
</dbReference>
<comment type="catalytic activity">
    <reaction evidence="11">
        <text>a CDP-1,2-diacyl-sn-glycerol + a 1,2-diacyl-sn-glycero-3-phospho-(1'-sn-glycerol) = a cardiolipin + CMP + H(+)</text>
        <dbReference type="Rhea" id="RHEA:32931"/>
        <dbReference type="ChEBI" id="CHEBI:15378"/>
        <dbReference type="ChEBI" id="CHEBI:58332"/>
        <dbReference type="ChEBI" id="CHEBI:60377"/>
        <dbReference type="ChEBI" id="CHEBI:62237"/>
        <dbReference type="ChEBI" id="CHEBI:64716"/>
        <dbReference type="EC" id="2.7.8.41"/>
    </reaction>
</comment>
<keyword evidence="14" id="KW-1185">Reference proteome</keyword>
<sequence length="229" mass="25345">MYGRLLRCFTSGSLGGGVVDFFSACFYSSFSSKTHRLERIIHTGVCRSVLQLADSPCNTCATTSTLFLRLRSCSARDRPASSNLEKERVLTIPNVLCAFRLCSAPWLSYLIVNSLYTQTFVLFVAASLTDLADGYVARKFPSQRSILGSVLDPIADKILVASVFLSLTYNCLIPVPLALLVVGRDVLLVIWGAYVRYISLPAPRRLRKFFDPTLPTVQIEASLISKVKF</sequence>
<evidence type="ECO:0000256" key="3">
    <source>
        <dbReference type="ARBA" id="ARBA00022679"/>
    </source>
</evidence>
<reference evidence="15" key="1">
    <citation type="submission" date="2016-06" db="UniProtKB">
        <authorList>
            <consortium name="WormBaseParasite"/>
        </authorList>
    </citation>
    <scope>IDENTIFICATION</scope>
</reference>
<name>A0A183IK44_9BILA</name>
<dbReference type="OrthoDB" id="10020554at2759"/>
<feature type="transmembrane region" description="Helical" evidence="12">
    <location>
        <begin position="181"/>
        <end position="199"/>
    </location>
</feature>
<evidence type="ECO:0000313" key="14">
    <source>
        <dbReference type="Proteomes" id="UP000270296"/>
    </source>
</evidence>
<evidence type="ECO:0000256" key="4">
    <source>
        <dbReference type="ARBA" id="ARBA00022692"/>
    </source>
</evidence>
<dbReference type="GO" id="GO:0005739">
    <property type="term" value="C:mitochondrion"/>
    <property type="evidence" value="ECO:0007669"/>
    <property type="project" value="TreeGrafter"/>
</dbReference>
<keyword evidence="6" id="KW-0443">Lipid metabolism</keyword>
<keyword evidence="7 12" id="KW-0472">Membrane</keyword>
<evidence type="ECO:0000313" key="13">
    <source>
        <dbReference type="EMBL" id="VDP03032.1"/>
    </source>
</evidence>
<keyword evidence="9" id="KW-1208">Phospholipid metabolism</keyword>
<evidence type="ECO:0000313" key="15">
    <source>
        <dbReference type="WBParaSite" id="SBAD_0000416601-mRNA-1"/>
    </source>
</evidence>
<dbReference type="PANTHER" id="PTHR14269:SF60">
    <property type="entry name" value="CARDIOLIPIN SYNTHASE (CMP-FORMING)"/>
    <property type="match status" value="1"/>
</dbReference>
<dbReference type="EC" id="2.7.8.41" evidence="10"/>
<keyword evidence="8" id="KW-0594">Phospholipid biosynthesis</keyword>
<evidence type="ECO:0000256" key="2">
    <source>
        <dbReference type="ARBA" id="ARBA00022516"/>
    </source>
</evidence>
<feature type="transmembrane region" description="Helical" evidence="12">
    <location>
        <begin position="115"/>
        <end position="137"/>
    </location>
</feature>
<evidence type="ECO:0000256" key="12">
    <source>
        <dbReference type="SAM" id="Phobius"/>
    </source>
</evidence>
<keyword evidence="4 12" id="KW-0812">Transmembrane</keyword>
<dbReference type="Pfam" id="PF01066">
    <property type="entry name" value="CDP-OH_P_transf"/>
    <property type="match status" value="1"/>
</dbReference>
<dbReference type="AlphaFoldDB" id="A0A183IK44"/>
<dbReference type="GO" id="GO:0043337">
    <property type="term" value="F:cardiolipin synthase (CMP-forming)"/>
    <property type="evidence" value="ECO:0007669"/>
    <property type="project" value="UniProtKB-EC"/>
</dbReference>
<accession>A0A183IK44</accession>
<dbReference type="GO" id="GO:0016020">
    <property type="term" value="C:membrane"/>
    <property type="evidence" value="ECO:0007669"/>
    <property type="project" value="UniProtKB-SubCell"/>
</dbReference>
<comment type="subcellular location">
    <subcellularLocation>
        <location evidence="1">Membrane</location>
        <topology evidence="1">Multi-pass membrane protein</topology>
    </subcellularLocation>
</comment>
<dbReference type="PANTHER" id="PTHR14269">
    <property type="entry name" value="CDP-DIACYLGLYCEROL--GLYCEROL-3-PHOSPHATE 3-PHOSPHATIDYLTRANSFERASE-RELATED"/>
    <property type="match status" value="1"/>
</dbReference>
<evidence type="ECO:0000256" key="6">
    <source>
        <dbReference type="ARBA" id="ARBA00023098"/>
    </source>
</evidence>
<dbReference type="InterPro" id="IPR000462">
    <property type="entry name" value="CDP-OH_P_trans"/>
</dbReference>
<evidence type="ECO:0000256" key="11">
    <source>
        <dbReference type="ARBA" id="ARBA00047433"/>
    </source>
</evidence>
<dbReference type="InterPro" id="IPR050324">
    <property type="entry name" value="CDP-alcohol_PTase-I"/>
</dbReference>
<gene>
    <name evidence="13" type="ORF">SBAD_LOCUS3990</name>
</gene>
<evidence type="ECO:0000256" key="10">
    <source>
        <dbReference type="ARBA" id="ARBA00039001"/>
    </source>
</evidence>
<proteinExistence type="predicted"/>
<keyword evidence="2" id="KW-0444">Lipid biosynthesis</keyword>
<dbReference type="InterPro" id="IPR043130">
    <property type="entry name" value="CDP-OH_PTrfase_TM_dom"/>
</dbReference>
<reference evidence="13 14" key="2">
    <citation type="submission" date="2018-11" db="EMBL/GenBank/DDBJ databases">
        <authorList>
            <consortium name="Pathogen Informatics"/>
        </authorList>
    </citation>
    <scope>NUCLEOTIDE SEQUENCE [LARGE SCALE GENOMIC DNA]</scope>
</reference>
<evidence type="ECO:0000256" key="8">
    <source>
        <dbReference type="ARBA" id="ARBA00023209"/>
    </source>
</evidence>
<evidence type="ECO:0000256" key="9">
    <source>
        <dbReference type="ARBA" id="ARBA00023264"/>
    </source>
</evidence>
<keyword evidence="3" id="KW-0808">Transferase</keyword>
<protein>
    <recommendedName>
        <fullName evidence="10">cardiolipin synthase (CMP-forming)</fullName>
        <ecNumber evidence="10">2.7.8.41</ecNumber>
    </recommendedName>
</protein>
<keyword evidence="5 12" id="KW-1133">Transmembrane helix</keyword>
<evidence type="ECO:0000256" key="1">
    <source>
        <dbReference type="ARBA" id="ARBA00004141"/>
    </source>
</evidence>
<organism evidence="15">
    <name type="scientific">Soboliphyme baturini</name>
    <dbReference type="NCBI Taxonomy" id="241478"/>
    <lineage>
        <taxon>Eukaryota</taxon>
        <taxon>Metazoa</taxon>
        <taxon>Ecdysozoa</taxon>
        <taxon>Nematoda</taxon>
        <taxon>Enoplea</taxon>
        <taxon>Dorylaimia</taxon>
        <taxon>Dioctophymatida</taxon>
        <taxon>Dioctophymatoidea</taxon>
        <taxon>Soboliphymatidae</taxon>
        <taxon>Soboliphyme</taxon>
    </lineage>
</organism>
<evidence type="ECO:0000256" key="5">
    <source>
        <dbReference type="ARBA" id="ARBA00022989"/>
    </source>
</evidence>
<evidence type="ECO:0000256" key="7">
    <source>
        <dbReference type="ARBA" id="ARBA00023136"/>
    </source>
</evidence>
<dbReference type="WBParaSite" id="SBAD_0000416601-mRNA-1">
    <property type="protein sequence ID" value="SBAD_0000416601-mRNA-1"/>
    <property type="gene ID" value="SBAD_0000416601"/>
</dbReference>